<dbReference type="InterPro" id="IPR049503">
    <property type="entry name" value="AbiJ_NTD4"/>
</dbReference>
<dbReference type="AlphaFoldDB" id="A0A3M5IUV1"/>
<evidence type="ECO:0000313" key="2">
    <source>
        <dbReference type="EMBL" id="RMT14440.1"/>
    </source>
</evidence>
<protein>
    <recommendedName>
        <fullName evidence="1">HEPN AbiJ-N-terminal domain-containing protein</fullName>
    </recommendedName>
</protein>
<feature type="domain" description="HEPN AbiJ-N-terminal" evidence="1">
    <location>
        <begin position="8"/>
        <end position="154"/>
    </location>
</feature>
<dbReference type="EMBL" id="RBTD01000405">
    <property type="protein sequence ID" value="RMT14440.1"/>
    <property type="molecule type" value="Genomic_DNA"/>
</dbReference>
<comment type="caution">
    <text evidence="2">The sequence shown here is derived from an EMBL/GenBank/DDBJ whole genome shotgun (WGS) entry which is preliminary data.</text>
</comment>
<dbReference type="Pfam" id="PF18863">
    <property type="entry name" value="AbiJ_NTD4"/>
    <property type="match status" value="1"/>
</dbReference>
<sequence>MEQLSMKDSFSKRNGFADAVEAEITVREDAPEELRGYLVQLCYECGLKPSDLRAILCKVLKKQPDQNNWSEFPNVDWEVNGLLSDCKWYKVYDVIERIQHHLGERNYSSDVYAHFHTELNEYFVENGIGWQVADGRVEIRGPESFEVIVRQARKTEHDYGHVTASKELHEAIGDLSRRPNPDPTGAIQHAMASLECVARQVTGDVKANLGDIMKRHGTIIPAPLDQAVVKAWGYASENGRHIREGREPSFNEAELIVGLCASLGTYLIKNAQLSESNQGDTEWDAF</sequence>
<reference evidence="2 3" key="1">
    <citation type="submission" date="2018-08" db="EMBL/GenBank/DDBJ databases">
        <title>Recombination of ecologically and evolutionarily significant loci maintains genetic cohesion in the Pseudomonas syringae species complex.</title>
        <authorList>
            <person name="Dillon M."/>
            <person name="Thakur S."/>
            <person name="Almeida R.N.D."/>
            <person name="Weir B.S."/>
            <person name="Guttman D.S."/>
        </authorList>
    </citation>
    <scope>NUCLEOTIDE SEQUENCE [LARGE SCALE GENOMIC DNA]</scope>
    <source>
        <strain evidence="2 3">ICMP 6941</strain>
    </source>
</reference>
<accession>A0A3M5IUV1</accession>
<dbReference type="Proteomes" id="UP000276194">
    <property type="component" value="Unassembled WGS sequence"/>
</dbReference>
<evidence type="ECO:0000259" key="1">
    <source>
        <dbReference type="Pfam" id="PF18863"/>
    </source>
</evidence>
<evidence type="ECO:0000313" key="3">
    <source>
        <dbReference type="Proteomes" id="UP000276194"/>
    </source>
</evidence>
<organism evidence="2 3">
    <name type="scientific">Pseudomonas amygdali pv. mori</name>
    <dbReference type="NCBI Taxonomy" id="34065"/>
    <lineage>
        <taxon>Bacteria</taxon>
        <taxon>Pseudomonadati</taxon>
        <taxon>Pseudomonadota</taxon>
        <taxon>Gammaproteobacteria</taxon>
        <taxon>Pseudomonadales</taxon>
        <taxon>Pseudomonadaceae</taxon>
        <taxon>Pseudomonas</taxon>
        <taxon>Pseudomonas amygdali</taxon>
    </lineage>
</organism>
<gene>
    <name evidence="2" type="ORF">ALP52_00630</name>
</gene>
<name>A0A3M5IUV1_PSEA0</name>
<proteinExistence type="predicted"/>